<dbReference type="SUPFAM" id="SSF54862">
    <property type="entry name" value="4Fe-4S ferredoxins"/>
    <property type="match status" value="1"/>
</dbReference>
<dbReference type="Pfam" id="PF01058">
    <property type="entry name" value="Oxidored_q6"/>
    <property type="match status" value="1"/>
</dbReference>
<dbReference type="AlphaFoldDB" id="A0A2U9IPG2"/>
<keyword evidence="8" id="KW-0830">Ubiquinone</keyword>
<comment type="similarity">
    <text evidence="2">Belongs to the complex I 20 kDa subunit family.</text>
</comment>
<dbReference type="InterPro" id="IPR017896">
    <property type="entry name" value="4Fe4S_Fe-S-bd"/>
</dbReference>
<evidence type="ECO:0000256" key="4">
    <source>
        <dbReference type="ARBA" id="ARBA00022723"/>
    </source>
</evidence>
<organism evidence="8 9">
    <name type="scientific">Acidianus sulfidivorans JP7</name>
    <dbReference type="NCBI Taxonomy" id="619593"/>
    <lineage>
        <taxon>Archaea</taxon>
        <taxon>Thermoproteota</taxon>
        <taxon>Thermoprotei</taxon>
        <taxon>Sulfolobales</taxon>
        <taxon>Sulfolobaceae</taxon>
        <taxon>Acidianus</taxon>
    </lineage>
</organism>
<dbReference type="InterPro" id="IPR052375">
    <property type="entry name" value="Complex_I_20kDa-like"/>
</dbReference>
<feature type="domain" description="4Fe-4S ferredoxin-type" evidence="7">
    <location>
        <begin position="51"/>
        <end position="81"/>
    </location>
</feature>
<dbReference type="PANTHER" id="PTHR42989:SF1">
    <property type="entry name" value="FORMATE HYDROGENLYASE SUBUNIT 7-RELATED"/>
    <property type="match status" value="1"/>
</dbReference>
<dbReference type="PROSITE" id="PS51379">
    <property type="entry name" value="4FE4S_FER_2"/>
    <property type="match status" value="1"/>
</dbReference>
<protein>
    <submittedName>
        <fullName evidence="8">NADH:ubiquinone oxidoreductase</fullName>
    </submittedName>
</protein>
<evidence type="ECO:0000313" key="8">
    <source>
        <dbReference type="EMBL" id="AWR97930.1"/>
    </source>
</evidence>
<evidence type="ECO:0000256" key="6">
    <source>
        <dbReference type="ARBA" id="ARBA00023014"/>
    </source>
</evidence>
<comment type="cofactor">
    <cofactor evidence="1">
        <name>[4Fe-4S] cluster</name>
        <dbReference type="ChEBI" id="CHEBI:49883"/>
    </cofactor>
</comment>
<evidence type="ECO:0000313" key="9">
    <source>
        <dbReference type="Proteomes" id="UP000248410"/>
    </source>
</evidence>
<evidence type="ECO:0000256" key="3">
    <source>
        <dbReference type="ARBA" id="ARBA00022485"/>
    </source>
</evidence>
<reference evidence="8 9" key="1">
    <citation type="submission" date="2018-05" db="EMBL/GenBank/DDBJ databases">
        <title>Complete Genome Sequences of Extremely Thermoacidophilic, Metal-Mobilizing Type-Strain Members of the Archaeal Family Sulfolobaceae: Acidianus brierleyi DSM-1651T, Acidianus sulfidivorans DSM-18786T, Metallosphaera hakonensis DSM-7519T, and Metallosphaera prunae DSM-10039T.</title>
        <authorList>
            <person name="Counts J.A."/>
            <person name="Kelly R.M."/>
        </authorList>
    </citation>
    <scope>NUCLEOTIDE SEQUENCE [LARGE SCALE GENOMIC DNA]</scope>
    <source>
        <strain evidence="8 9">JP7</strain>
    </source>
</reference>
<dbReference type="Gene3D" id="3.40.50.12280">
    <property type="match status" value="1"/>
</dbReference>
<dbReference type="EMBL" id="CP029288">
    <property type="protein sequence ID" value="AWR97930.1"/>
    <property type="molecule type" value="Genomic_DNA"/>
</dbReference>
<dbReference type="GO" id="GO:0046872">
    <property type="term" value="F:metal ion binding"/>
    <property type="evidence" value="ECO:0007669"/>
    <property type="project" value="UniProtKB-KW"/>
</dbReference>
<dbReference type="PANTHER" id="PTHR42989">
    <property type="entry name" value="HYDROGENASE-4 COMPONENT I"/>
    <property type="match status" value="1"/>
</dbReference>
<keyword evidence="3" id="KW-0004">4Fe-4S</keyword>
<evidence type="ECO:0000256" key="1">
    <source>
        <dbReference type="ARBA" id="ARBA00001966"/>
    </source>
</evidence>
<dbReference type="SUPFAM" id="SSF56770">
    <property type="entry name" value="HydA/Nqo6-like"/>
    <property type="match status" value="1"/>
</dbReference>
<dbReference type="InterPro" id="IPR006137">
    <property type="entry name" value="NADH_UbQ_OxRdtase-like_20kDa"/>
</dbReference>
<evidence type="ECO:0000259" key="7">
    <source>
        <dbReference type="PROSITE" id="PS51379"/>
    </source>
</evidence>
<keyword evidence="6" id="KW-0411">Iron-sulfur</keyword>
<dbReference type="KEGG" id="asul:DFR86_10540"/>
<keyword evidence="9" id="KW-1185">Reference proteome</keyword>
<keyword evidence="5" id="KW-0408">Iron</keyword>
<accession>A0A2U9IPG2</accession>
<gene>
    <name evidence="8" type="ORF">DFR86_10540</name>
</gene>
<evidence type="ECO:0000256" key="2">
    <source>
        <dbReference type="ARBA" id="ARBA00009173"/>
    </source>
</evidence>
<proteinExistence type="inferred from homology"/>
<dbReference type="Proteomes" id="UP000248410">
    <property type="component" value="Chromosome"/>
</dbReference>
<name>A0A2U9IPG2_9CREN</name>
<evidence type="ECO:0000256" key="5">
    <source>
        <dbReference type="ARBA" id="ARBA00023004"/>
    </source>
</evidence>
<sequence length="214" mass="24093">MNWFIKGIKKGIKTEKFPLKAPEEVAIWSTRIIKNEKEAEEEVLCPTNALEKGEWNPGKCIFCGRCYPQFSPNNDINIFEIKQQNSNTKLFKHSFYIYPIDIGTCGGCNFEVKLLASPQYDMSRFGIFFTNTPRHADALLVMGVITERMKEVLERAYDAMPNPKLVIALGTCAISGGIIGNRPEIKPDVIIYGCPPNPYTILKALIKAKGDKLE</sequence>
<keyword evidence="4" id="KW-0479">Metal-binding</keyword>
<dbReference type="GO" id="GO:0051539">
    <property type="term" value="F:4 iron, 4 sulfur cluster binding"/>
    <property type="evidence" value="ECO:0007669"/>
    <property type="project" value="UniProtKB-KW"/>
</dbReference>